<evidence type="ECO:0000313" key="1">
    <source>
        <dbReference type="EMBL" id="KAJ6697753.1"/>
    </source>
</evidence>
<proteinExistence type="predicted"/>
<protein>
    <submittedName>
        <fullName evidence="1">Uncharacterized protein</fullName>
    </submittedName>
</protein>
<organism evidence="1 2">
    <name type="scientific">Salix purpurea</name>
    <name type="common">Purple osier willow</name>
    <dbReference type="NCBI Taxonomy" id="77065"/>
    <lineage>
        <taxon>Eukaryota</taxon>
        <taxon>Viridiplantae</taxon>
        <taxon>Streptophyta</taxon>
        <taxon>Embryophyta</taxon>
        <taxon>Tracheophyta</taxon>
        <taxon>Spermatophyta</taxon>
        <taxon>Magnoliopsida</taxon>
        <taxon>eudicotyledons</taxon>
        <taxon>Gunneridae</taxon>
        <taxon>Pentapetalae</taxon>
        <taxon>rosids</taxon>
        <taxon>fabids</taxon>
        <taxon>Malpighiales</taxon>
        <taxon>Salicaceae</taxon>
        <taxon>Saliceae</taxon>
        <taxon>Salix</taxon>
    </lineage>
</organism>
<sequence length="32" mass="3876">MTLDCLQQSSSKLANFKYFLRFFNHPMYFPSL</sequence>
<reference evidence="1" key="2">
    <citation type="journal article" date="2023" name="Int. J. Mol. Sci.">
        <title>De Novo Assembly and Annotation of 11 Diverse Shrub Willow (Salix) Genomes Reveals Novel Gene Organization in Sex-Linked Regions.</title>
        <authorList>
            <person name="Hyden B."/>
            <person name="Feng K."/>
            <person name="Yates T.B."/>
            <person name="Jawdy S."/>
            <person name="Cereghino C."/>
            <person name="Smart L.B."/>
            <person name="Muchero W."/>
        </authorList>
    </citation>
    <scope>NUCLEOTIDE SEQUENCE</scope>
    <source>
        <tissue evidence="1">Shoot tip</tissue>
    </source>
</reference>
<name>A0A9Q0Q0I1_SALPP</name>
<gene>
    <name evidence="1" type="ORF">OIU79_011330</name>
</gene>
<evidence type="ECO:0000313" key="2">
    <source>
        <dbReference type="Proteomes" id="UP001151532"/>
    </source>
</evidence>
<dbReference type="AlphaFoldDB" id="A0A9Q0Q0I1"/>
<reference evidence="1" key="1">
    <citation type="submission" date="2022-11" db="EMBL/GenBank/DDBJ databases">
        <authorList>
            <person name="Hyden B.L."/>
            <person name="Feng K."/>
            <person name="Yates T."/>
            <person name="Jawdy S."/>
            <person name="Smart L.B."/>
            <person name="Muchero W."/>
        </authorList>
    </citation>
    <scope>NUCLEOTIDE SEQUENCE</scope>
    <source>
        <tissue evidence="1">Shoot tip</tissue>
    </source>
</reference>
<comment type="caution">
    <text evidence="1">The sequence shown here is derived from an EMBL/GenBank/DDBJ whole genome shotgun (WGS) entry which is preliminary data.</text>
</comment>
<dbReference type="EMBL" id="JAPFFK010000017">
    <property type="protein sequence ID" value="KAJ6697753.1"/>
    <property type="molecule type" value="Genomic_DNA"/>
</dbReference>
<accession>A0A9Q0Q0I1</accession>
<keyword evidence="2" id="KW-1185">Reference proteome</keyword>
<dbReference type="Proteomes" id="UP001151532">
    <property type="component" value="Chromosome 6"/>
</dbReference>